<reference evidence="2 3" key="1">
    <citation type="submission" date="2017-07" db="EMBL/GenBank/DDBJ databases">
        <title>Niveispirillum cyanobacteriorum sp. nov., isolated from cyanobacterial aggregates in a eutrophic lake.</title>
        <authorList>
            <person name="Cai H."/>
        </authorList>
    </citation>
    <scope>NUCLEOTIDE SEQUENCE [LARGE SCALE GENOMIC DNA]</scope>
    <source>
        <strain evidence="3">TH1-14</strain>
    </source>
</reference>
<evidence type="ECO:0008006" key="4">
    <source>
        <dbReference type="Google" id="ProtNLM"/>
    </source>
</evidence>
<evidence type="ECO:0000313" key="3">
    <source>
        <dbReference type="Proteomes" id="UP000216998"/>
    </source>
</evidence>
<sequence length="146" mass="15709">MVELDQSLDRCFRDRPADALLVQDPSQGSPAHAEKERDLHMGQARPFGLSQQSEVAAARLLLAAGADPDRRLGGDTVLHRAVYVQGRDAVDLLPAAESRLLTGAPEGTARDEVIARWRSAGLPWPPPDAETLLAAVAQGRWPPPPP</sequence>
<accession>A0A255YWB5</accession>
<name>A0A255YWB5_9PROT</name>
<dbReference type="Proteomes" id="UP000216998">
    <property type="component" value="Unassembled WGS sequence"/>
</dbReference>
<proteinExistence type="predicted"/>
<comment type="caution">
    <text evidence="2">The sequence shown here is derived from an EMBL/GenBank/DDBJ whole genome shotgun (WGS) entry which is preliminary data.</text>
</comment>
<evidence type="ECO:0000256" key="1">
    <source>
        <dbReference type="SAM" id="MobiDB-lite"/>
    </source>
</evidence>
<dbReference type="EMBL" id="NOXU01000031">
    <property type="protein sequence ID" value="OYQ32710.1"/>
    <property type="molecule type" value="Genomic_DNA"/>
</dbReference>
<protein>
    <recommendedName>
        <fullName evidence="4">Ankyrin repeat domain-containing protein</fullName>
    </recommendedName>
</protein>
<keyword evidence="3" id="KW-1185">Reference proteome</keyword>
<evidence type="ECO:0000313" key="2">
    <source>
        <dbReference type="EMBL" id="OYQ32710.1"/>
    </source>
</evidence>
<dbReference type="AlphaFoldDB" id="A0A255YWB5"/>
<gene>
    <name evidence="2" type="ORF">CHU95_18290</name>
</gene>
<organism evidence="2 3">
    <name type="scientific">Niveispirillum lacus</name>
    <dbReference type="NCBI Taxonomy" id="1981099"/>
    <lineage>
        <taxon>Bacteria</taxon>
        <taxon>Pseudomonadati</taxon>
        <taxon>Pseudomonadota</taxon>
        <taxon>Alphaproteobacteria</taxon>
        <taxon>Rhodospirillales</taxon>
        <taxon>Azospirillaceae</taxon>
        <taxon>Niveispirillum</taxon>
    </lineage>
</organism>
<feature type="region of interest" description="Disordered" evidence="1">
    <location>
        <begin position="15"/>
        <end position="43"/>
    </location>
</feature>